<comment type="caution">
    <text evidence="2">The sequence shown here is derived from an EMBL/GenBank/DDBJ whole genome shotgun (WGS) entry which is preliminary data.</text>
</comment>
<name>A0ABT4J9C1_9RHOB</name>
<dbReference type="Proteomes" id="UP001149822">
    <property type="component" value="Unassembled WGS sequence"/>
</dbReference>
<dbReference type="InterPro" id="IPR003347">
    <property type="entry name" value="JmjC_dom"/>
</dbReference>
<evidence type="ECO:0000313" key="3">
    <source>
        <dbReference type="Proteomes" id="UP001149822"/>
    </source>
</evidence>
<dbReference type="Gene3D" id="2.60.120.650">
    <property type="entry name" value="Cupin"/>
    <property type="match status" value="1"/>
</dbReference>
<dbReference type="Pfam" id="PF08007">
    <property type="entry name" value="JmjC_2"/>
    <property type="match status" value="1"/>
</dbReference>
<gene>
    <name evidence="2" type="ORF">OU682_18010</name>
</gene>
<feature type="domain" description="JmjC" evidence="1">
    <location>
        <begin position="119"/>
        <end position="205"/>
    </location>
</feature>
<evidence type="ECO:0000259" key="1">
    <source>
        <dbReference type="Pfam" id="PF08007"/>
    </source>
</evidence>
<sequence length="378" mass="41347">MVTVSRLIGETASFNERFWGRECLKLSGTFQPLDVWNLEQFWNAILGPGTIDQARVRISGIENGVETQKLAQDAFEVRRALGRGLGVTINRLERALPPGHPLVVLHADFAEKCGCSSNDIQIASFLTPPGGQNFEWHRDRDHVFTLQIEGDKLWDVIGGDQVEREFHLIPGNFLYVPYGMPHRVRAASQESLSVAIIVRAPAFRDVVVEAILTMMDRSAEPLLSGLRPLPLGWTSTADQLMPSGLSDAVEGVMRPPDWKTELMEAANSIALQAFPGMPVSQSLATALSVRSPVHLSSVLGRLDPVGMRIGESSRGVAAAVPGRPQLQGPAELGPALKFLKNQVAFKVSDLPSSYEDDTKVMIARRLVDAGFFKLLDPP</sequence>
<dbReference type="SUPFAM" id="SSF51197">
    <property type="entry name" value="Clavaminate synthase-like"/>
    <property type="match status" value="1"/>
</dbReference>
<evidence type="ECO:0000313" key="2">
    <source>
        <dbReference type="EMBL" id="MCZ0963504.1"/>
    </source>
</evidence>
<reference evidence="2" key="1">
    <citation type="submission" date="2022-12" db="EMBL/GenBank/DDBJ databases">
        <title>Paracoccus sp. EF6 isolated from a lake water.</title>
        <authorList>
            <person name="Liu H."/>
        </authorList>
    </citation>
    <scope>NUCLEOTIDE SEQUENCE</scope>
    <source>
        <strain evidence="2">EF6</strain>
    </source>
</reference>
<protein>
    <submittedName>
        <fullName evidence="2">Cupin domain-containing protein</fullName>
    </submittedName>
</protein>
<accession>A0ABT4J9C1</accession>
<dbReference type="EMBL" id="JAPTYD010000040">
    <property type="protein sequence ID" value="MCZ0963504.1"/>
    <property type="molecule type" value="Genomic_DNA"/>
</dbReference>
<dbReference type="RefSeq" id="WP_268943593.1">
    <property type="nucleotide sequence ID" value="NZ_JAPTYD010000040.1"/>
</dbReference>
<organism evidence="2 3">
    <name type="scientific">Paracoccus benzoatiresistens</name>
    <dbReference type="NCBI Taxonomy" id="2997341"/>
    <lineage>
        <taxon>Bacteria</taxon>
        <taxon>Pseudomonadati</taxon>
        <taxon>Pseudomonadota</taxon>
        <taxon>Alphaproteobacteria</taxon>
        <taxon>Rhodobacterales</taxon>
        <taxon>Paracoccaceae</taxon>
        <taxon>Paracoccus</taxon>
    </lineage>
</organism>
<keyword evidence="3" id="KW-1185">Reference proteome</keyword>
<proteinExistence type="predicted"/>